<dbReference type="AlphaFoldDB" id="A0A926KSX1"/>
<dbReference type="EMBL" id="JACVVD010000011">
    <property type="protein sequence ID" value="MBD0383552.1"/>
    <property type="molecule type" value="Genomic_DNA"/>
</dbReference>
<dbReference type="Proteomes" id="UP000650466">
    <property type="component" value="Unassembled WGS sequence"/>
</dbReference>
<sequence length="66" mass="7535">MNINLRQAIIQRVQNKSNDEIQEIIEDSIGGEERVLPGLGVLFEIIWQHSEANIQNELVETLKGHI</sequence>
<dbReference type="HAMAP" id="MF_00669">
    <property type="entry name" value="SspI"/>
    <property type="match status" value="1"/>
</dbReference>
<dbReference type="Pfam" id="PF14098">
    <property type="entry name" value="SSPI"/>
    <property type="match status" value="1"/>
</dbReference>
<evidence type="ECO:0000256" key="1">
    <source>
        <dbReference type="ARBA" id="ARBA00022969"/>
    </source>
</evidence>
<dbReference type="GO" id="GO:0030435">
    <property type="term" value="P:sporulation resulting in formation of a cellular spore"/>
    <property type="evidence" value="ECO:0007669"/>
    <property type="project" value="UniProtKB-KW"/>
</dbReference>
<dbReference type="InterPro" id="IPR017525">
    <property type="entry name" value="SspI"/>
</dbReference>
<name>A0A926KSX1_9BACL</name>
<organism evidence="3 4">
    <name type="scientific">Paenibacillus sedimenti</name>
    <dbReference type="NCBI Taxonomy" id="2770274"/>
    <lineage>
        <taxon>Bacteria</taxon>
        <taxon>Bacillati</taxon>
        <taxon>Bacillota</taxon>
        <taxon>Bacilli</taxon>
        <taxon>Bacillales</taxon>
        <taxon>Paenibacillaceae</taxon>
        <taxon>Paenibacillus</taxon>
    </lineage>
</organism>
<comment type="caution">
    <text evidence="3">The sequence shown here is derived from an EMBL/GenBank/DDBJ whole genome shotgun (WGS) entry which is preliminary data.</text>
</comment>
<protein>
    <recommendedName>
        <fullName evidence="2">Small, acid-soluble spore protein I</fullName>
        <shortName evidence="2">SASP I</shortName>
    </recommendedName>
</protein>
<comment type="similarity">
    <text evidence="2">Belongs to the SspI family.</text>
</comment>
<dbReference type="RefSeq" id="WP_188177329.1">
    <property type="nucleotide sequence ID" value="NZ_JACVVD010000011.1"/>
</dbReference>
<evidence type="ECO:0000313" key="4">
    <source>
        <dbReference type="Proteomes" id="UP000650466"/>
    </source>
</evidence>
<evidence type="ECO:0000256" key="2">
    <source>
        <dbReference type="HAMAP-Rule" id="MF_00669"/>
    </source>
</evidence>
<reference evidence="3" key="1">
    <citation type="submission" date="2020-09" db="EMBL/GenBank/DDBJ databases">
        <title>Draft Genome Sequence of Paenibacillus sp. WST5.</title>
        <authorList>
            <person name="Bao Z."/>
        </authorList>
    </citation>
    <scope>NUCLEOTIDE SEQUENCE</scope>
    <source>
        <strain evidence="3">WST5</strain>
    </source>
</reference>
<dbReference type="GO" id="GO:0030436">
    <property type="term" value="P:asexual sporulation"/>
    <property type="evidence" value="ECO:0007669"/>
    <property type="project" value="UniProtKB-UniRule"/>
</dbReference>
<gene>
    <name evidence="2 3" type="primary">sspI</name>
    <name evidence="3" type="ORF">ICC18_25945</name>
</gene>
<proteinExistence type="evidence at transcript level"/>
<comment type="induction">
    <text evidence="2">Expressed only in the forespore compartment of sporulating cells.</text>
</comment>
<keyword evidence="4" id="KW-1185">Reference proteome</keyword>
<comment type="subcellular location">
    <subcellularLocation>
        <location evidence="2">Spore core</location>
    </subcellularLocation>
</comment>
<evidence type="ECO:0000313" key="3">
    <source>
        <dbReference type="EMBL" id="MBD0383552.1"/>
    </source>
</evidence>
<dbReference type="NCBIfam" id="TIGR03092">
    <property type="entry name" value="SASP_sspI"/>
    <property type="match status" value="1"/>
</dbReference>
<accession>A0A926KSX1</accession>
<keyword evidence="1 2" id="KW-0749">Sporulation</keyword>